<evidence type="ECO:0000259" key="2">
    <source>
        <dbReference type="Pfam" id="PF02350"/>
    </source>
</evidence>
<dbReference type="STRING" id="885272.JonanDRAFT_0662"/>
<dbReference type="AlphaFoldDB" id="H0UK47"/>
<accession>H0UK47</accession>
<dbReference type="GO" id="GO:0016853">
    <property type="term" value="F:isomerase activity"/>
    <property type="evidence" value="ECO:0007669"/>
    <property type="project" value="UniProtKB-KW"/>
</dbReference>
<evidence type="ECO:0000256" key="1">
    <source>
        <dbReference type="RuleBase" id="RU003513"/>
    </source>
</evidence>
<dbReference type="EMBL" id="CM001376">
    <property type="protein sequence ID" value="EHM13056.1"/>
    <property type="molecule type" value="Genomic_DNA"/>
</dbReference>
<dbReference type="CDD" id="cd03786">
    <property type="entry name" value="GTB_UDP-GlcNAc_2-Epimerase"/>
    <property type="match status" value="1"/>
</dbReference>
<dbReference type="PANTHER" id="PTHR43174:SF1">
    <property type="entry name" value="UDP-N-ACETYLGLUCOSAMINE 2-EPIMERASE"/>
    <property type="match status" value="1"/>
</dbReference>
<dbReference type="NCBIfam" id="TIGR00236">
    <property type="entry name" value="wecB"/>
    <property type="match status" value="1"/>
</dbReference>
<gene>
    <name evidence="3" type="ORF">JonanDRAFT_0662</name>
</gene>
<dbReference type="InterPro" id="IPR029767">
    <property type="entry name" value="WecB-like"/>
</dbReference>
<feature type="domain" description="UDP-N-acetylglucosamine 2-epimerase" evidence="2">
    <location>
        <begin position="22"/>
        <end position="354"/>
    </location>
</feature>
<dbReference type="Gene3D" id="3.40.50.2000">
    <property type="entry name" value="Glycogen Phosphorylase B"/>
    <property type="match status" value="2"/>
</dbReference>
<dbReference type="OrthoDB" id="9803238at2"/>
<dbReference type="Proteomes" id="UP000003806">
    <property type="component" value="Chromosome"/>
</dbReference>
<dbReference type="RefSeq" id="WP_008522771.1">
    <property type="nucleotide sequence ID" value="NZ_CM001376.1"/>
</dbReference>
<keyword evidence="4" id="KW-1185">Reference proteome</keyword>
<dbReference type="HOGENOM" id="CLU_041674_0_1_0"/>
<dbReference type="SUPFAM" id="SSF53756">
    <property type="entry name" value="UDP-Glycosyltransferase/glycogen phosphorylase"/>
    <property type="match status" value="1"/>
</dbReference>
<evidence type="ECO:0000313" key="4">
    <source>
        <dbReference type="Proteomes" id="UP000003806"/>
    </source>
</evidence>
<keyword evidence="1" id="KW-0413">Isomerase</keyword>
<dbReference type="PANTHER" id="PTHR43174">
    <property type="entry name" value="UDP-N-ACETYLGLUCOSAMINE 2-EPIMERASE"/>
    <property type="match status" value="1"/>
</dbReference>
<name>H0UK47_9BACT</name>
<dbReference type="eggNOG" id="COG0381">
    <property type="taxonomic scope" value="Bacteria"/>
</dbReference>
<evidence type="ECO:0000313" key="3">
    <source>
        <dbReference type="EMBL" id="EHM13056.1"/>
    </source>
</evidence>
<organism evidence="3 4">
    <name type="scientific">Jonquetella anthropi DSM 22815</name>
    <dbReference type="NCBI Taxonomy" id="885272"/>
    <lineage>
        <taxon>Bacteria</taxon>
        <taxon>Thermotogati</taxon>
        <taxon>Synergistota</taxon>
        <taxon>Synergistia</taxon>
        <taxon>Synergistales</taxon>
        <taxon>Dethiosulfovibrionaceae</taxon>
        <taxon>Jonquetella</taxon>
    </lineage>
</organism>
<dbReference type="InterPro" id="IPR003331">
    <property type="entry name" value="UDP_GlcNAc_Epimerase_2_dom"/>
</dbReference>
<reference evidence="3 4" key="1">
    <citation type="submission" date="2011-11" db="EMBL/GenBank/DDBJ databases">
        <title>The Noncontiguous Finished genome of Jonquetella anthropi DSM 22815.</title>
        <authorList>
            <consortium name="US DOE Joint Genome Institute (JGI-PGF)"/>
            <person name="Lucas S."/>
            <person name="Copeland A."/>
            <person name="Lapidus A."/>
            <person name="Glavina del Rio T."/>
            <person name="Dalin E."/>
            <person name="Tice H."/>
            <person name="Bruce D."/>
            <person name="Goodwin L."/>
            <person name="Pitluck S."/>
            <person name="Peters L."/>
            <person name="Mikhailova N."/>
            <person name="Held B."/>
            <person name="Kyrpides N."/>
            <person name="Mavromatis K."/>
            <person name="Ivanova N."/>
            <person name="Markowitz V."/>
            <person name="Cheng J.-F."/>
            <person name="Hugenholtz P."/>
            <person name="Woyke T."/>
            <person name="Wu D."/>
            <person name="Gronow S."/>
            <person name="Wellnitz S."/>
            <person name="Brambilla E."/>
            <person name="Klenk H.-P."/>
            <person name="Eisen J.A."/>
        </authorList>
    </citation>
    <scope>NUCLEOTIDE SEQUENCE [LARGE SCALE GENOMIC DNA]</scope>
    <source>
        <strain evidence="3 4">DSM 22815</strain>
    </source>
</reference>
<protein>
    <submittedName>
        <fullName evidence="3">UDP-N-acetylglucosamine 2-epimerase</fullName>
    </submittedName>
</protein>
<comment type="similarity">
    <text evidence="1">Belongs to the UDP-N-acetylglucosamine 2-epimerase family.</text>
</comment>
<sequence length="360" mass="39983">MKVVSLIGARPQFIKEAALSNAVRQATPWEHIVVHSGQHYDADMSDVFFQELGIIQPQYFLHVGSGSHAAMTAAAMIAFEKVVLKEKPDIVLIYGDTNTTLAGALVAAKLKIPIAHIEAGLRQDITGMPEEINRQLCDRISSWLFCCSQLGVENLLHEGQSSGVVLAGDIMYDLFVKMKPRFRSTEQHSLGLADNRYAVITLHRDFNVDSPHKLRSILKGIDSLCARLSITPVLPIHPRTLKRIDEFNLKDLIDHWQLTQPLGYLELMGLIQNCFCVISDSGGLQKEAYYLGKRCGVMMENTSWKELTDIGWNILLDFSTSSSEQYAEAFSQSVSYVPDIYGTGNAAQIIIKTLTGVRNG</sequence>
<dbReference type="Pfam" id="PF02350">
    <property type="entry name" value="Epimerase_2"/>
    <property type="match status" value="1"/>
</dbReference>
<proteinExistence type="inferred from homology"/>